<accession>A0A2G9HM40</accession>
<comment type="caution">
    <text evidence="1">The sequence shown here is derived from an EMBL/GenBank/DDBJ whole genome shotgun (WGS) entry which is preliminary data.</text>
</comment>
<evidence type="ECO:0000313" key="2">
    <source>
        <dbReference type="Proteomes" id="UP000231279"/>
    </source>
</evidence>
<sequence length="415" mass="48157">MVSNFSCNFSQLPELIIRPFYLAQQIKGTCLAVRTPIVGRYARPWPQLANSLYLKKWSREISLSKTSKAWILLAVHHQHPNELIRHQQSNSSDRGSRQLSKEDFLSTLELSISLWNLHSPSSLPLTESLYDEVIPSFEELTSVDQTNNRFISHSCKYLFHACHLLQNNAIGSQFSKVSLEIWISFWSKKDMKYRQPIPRKEKKKALPKKLRDETYLVAYLACWLCTFVLTNDDVGSICPIAFKIANMMVIGRKVILGIHVLASIYKGLNKVSNSPRPTCANYYFSVHFIYAWLAYYFKTHYSVPQDIHSPRMTQFSNEGGNLLFVDDGKAKEHEQDYFMFFCYFVIAPYSLYRFSRQFGSRINNRKIASRPFEVSGIDRHWKWPKRYPKTSKQVDTDGDKTGSNPIEVFAKRVIS</sequence>
<evidence type="ECO:0008006" key="3">
    <source>
        <dbReference type="Google" id="ProtNLM"/>
    </source>
</evidence>
<name>A0A2G9HM40_9LAMI</name>
<proteinExistence type="predicted"/>
<dbReference type="AlphaFoldDB" id="A0A2G9HM40"/>
<dbReference type="EMBL" id="NKXS01001441">
    <property type="protein sequence ID" value="PIN18598.1"/>
    <property type="molecule type" value="Genomic_DNA"/>
</dbReference>
<reference evidence="2" key="1">
    <citation type="journal article" date="2018" name="Gigascience">
        <title>Genome assembly of the Pink Ipe (Handroanthus impetiginosus, Bignoniaceae), a highly valued, ecologically keystone Neotropical timber forest tree.</title>
        <authorList>
            <person name="Silva-Junior O.B."/>
            <person name="Grattapaglia D."/>
            <person name="Novaes E."/>
            <person name="Collevatti R.G."/>
        </authorList>
    </citation>
    <scope>NUCLEOTIDE SEQUENCE [LARGE SCALE GENOMIC DNA]</scope>
    <source>
        <strain evidence="2">cv. UFG-1</strain>
    </source>
</reference>
<dbReference type="PANTHER" id="PTHR36607">
    <property type="entry name" value="1,2-DIHYDROXY-3-KETO-5-METHYLTHIOPENTENE DIOXYGENASE 4"/>
    <property type="match status" value="1"/>
</dbReference>
<protein>
    <recommendedName>
        <fullName evidence="3">Aminotransferase-like plant mobile domain-containing protein</fullName>
    </recommendedName>
</protein>
<dbReference type="OrthoDB" id="1834207at2759"/>
<organism evidence="1 2">
    <name type="scientific">Handroanthus impetiginosus</name>
    <dbReference type="NCBI Taxonomy" id="429701"/>
    <lineage>
        <taxon>Eukaryota</taxon>
        <taxon>Viridiplantae</taxon>
        <taxon>Streptophyta</taxon>
        <taxon>Embryophyta</taxon>
        <taxon>Tracheophyta</taxon>
        <taxon>Spermatophyta</taxon>
        <taxon>Magnoliopsida</taxon>
        <taxon>eudicotyledons</taxon>
        <taxon>Gunneridae</taxon>
        <taxon>Pentapetalae</taxon>
        <taxon>asterids</taxon>
        <taxon>lamiids</taxon>
        <taxon>Lamiales</taxon>
        <taxon>Bignoniaceae</taxon>
        <taxon>Crescentiina</taxon>
        <taxon>Tabebuia alliance</taxon>
        <taxon>Handroanthus</taxon>
    </lineage>
</organism>
<keyword evidence="2" id="KW-1185">Reference proteome</keyword>
<evidence type="ECO:0000313" key="1">
    <source>
        <dbReference type="EMBL" id="PIN18598.1"/>
    </source>
</evidence>
<gene>
    <name evidence="1" type="ORF">CDL12_08733</name>
</gene>
<dbReference type="PANTHER" id="PTHR36607:SF23">
    <property type="entry name" value="AMINOTRANSFERASE-LIKE PLANT MOBILE DOMAIN-CONTAINING PROTEIN"/>
    <property type="match status" value="1"/>
</dbReference>
<dbReference type="Proteomes" id="UP000231279">
    <property type="component" value="Unassembled WGS sequence"/>
</dbReference>